<dbReference type="Proteomes" id="UP001215280">
    <property type="component" value="Unassembled WGS sequence"/>
</dbReference>
<protein>
    <submittedName>
        <fullName evidence="1">Uncharacterized protein</fullName>
    </submittedName>
</protein>
<name>A0AAD7IYT0_9AGAR</name>
<dbReference type="AlphaFoldDB" id="A0AAD7IYT0"/>
<comment type="caution">
    <text evidence="1">The sequence shown here is derived from an EMBL/GenBank/DDBJ whole genome shotgun (WGS) entry which is preliminary data.</text>
</comment>
<gene>
    <name evidence="1" type="ORF">DFH07DRAFT_774172</name>
</gene>
<accession>A0AAD7IYT0</accession>
<dbReference type="EMBL" id="JARJLG010000071">
    <property type="protein sequence ID" value="KAJ7753426.1"/>
    <property type="molecule type" value="Genomic_DNA"/>
</dbReference>
<evidence type="ECO:0000313" key="1">
    <source>
        <dbReference type="EMBL" id="KAJ7753426.1"/>
    </source>
</evidence>
<keyword evidence="2" id="KW-1185">Reference proteome</keyword>
<organism evidence="1 2">
    <name type="scientific">Mycena maculata</name>
    <dbReference type="NCBI Taxonomy" id="230809"/>
    <lineage>
        <taxon>Eukaryota</taxon>
        <taxon>Fungi</taxon>
        <taxon>Dikarya</taxon>
        <taxon>Basidiomycota</taxon>
        <taxon>Agaricomycotina</taxon>
        <taxon>Agaricomycetes</taxon>
        <taxon>Agaricomycetidae</taxon>
        <taxon>Agaricales</taxon>
        <taxon>Marasmiineae</taxon>
        <taxon>Mycenaceae</taxon>
        <taxon>Mycena</taxon>
    </lineage>
</organism>
<reference evidence="1" key="1">
    <citation type="submission" date="2023-03" db="EMBL/GenBank/DDBJ databases">
        <title>Massive genome expansion in bonnet fungi (Mycena s.s.) driven by repeated elements and novel gene families across ecological guilds.</title>
        <authorList>
            <consortium name="Lawrence Berkeley National Laboratory"/>
            <person name="Harder C.B."/>
            <person name="Miyauchi S."/>
            <person name="Viragh M."/>
            <person name="Kuo A."/>
            <person name="Thoen E."/>
            <person name="Andreopoulos B."/>
            <person name="Lu D."/>
            <person name="Skrede I."/>
            <person name="Drula E."/>
            <person name="Henrissat B."/>
            <person name="Morin E."/>
            <person name="Kohler A."/>
            <person name="Barry K."/>
            <person name="LaButti K."/>
            <person name="Morin E."/>
            <person name="Salamov A."/>
            <person name="Lipzen A."/>
            <person name="Mereny Z."/>
            <person name="Hegedus B."/>
            <person name="Baldrian P."/>
            <person name="Stursova M."/>
            <person name="Weitz H."/>
            <person name="Taylor A."/>
            <person name="Grigoriev I.V."/>
            <person name="Nagy L.G."/>
            <person name="Martin F."/>
            <person name="Kauserud H."/>
        </authorList>
    </citation>
    <scope>NUCLEOTIDE SEQUENCE</scope>
    <source>
        <strain evidence="1">CBHHK188m</strain>
    </source>
</reference>
<sequence length="195" mass="22088">MDWISREVTLYINFVSIFVAPPHHVPIFDRGRGTGEETQTLLGSHCRSWTGRINRSHSRAKIADQVGPSQLNHLDTERNQGASRCQKFRVEESTEQTPETAKAIHLTAWRRRSIHVTDEEKSLIRLMAFAPSVTPINSDPSDAWQNLNNYIADSCRIMLVAGVPPYGNILQKLHDPSFTVISVIPIMYRFSSPVH</sequence>
<evidence type="ECO:0000313" key="2">
    <source>
        <dbReference type="Proteomes" id="UP001215280"/>
    </source>
</evidence>
<proteinExistence type="predicted"/>